<dbReference type="InterPro" id="IPR021321">
    <property type="entry name" value="DUF2922"/>
</dbReference>
<dbReference type="eggNOG" id="ENOG5033A2M">
    <property type="taxonomic scope" value="Bacteria"/>
</dbReference>
<dbReference type="AlphaFoldDB" id="A1HUG5"/>
<protein>
    <recommendedName>
        <fullName evidence="3">DUF2922 domain-containing protein</fullName>
    </recommendedName>
</protein>
<evidence type="ECO:0000313" key="1">
    <source>
        <dbReference type="EMBL" id="EAX46336.1"/>
    </source>
</evidence>
<dbReference type="EMBL" id="AAWL01000041">
    <property type="protein sequence ID" value="EAX46336.1"/>
    <property type="molecule type" value="Genomic_DNA"/>
</dbReference>
<keyword evidence="2" id="KW-1185">Reference proteome</keyword>
<reference evidence="1 2" key="1">
    <citation type="submission" date="2007-01" db="EMBL/GenBank/DDBJ databases">
        <title>Annotation of the draft genome assembly of Thermosinus carboxydivorans Nor1.</title>
        <authorList>
            <consortium name="US DOE Joint Genome Institute (JGI-ORNL)"/>
            <person name="Larimer F."/>
            <person name="Land M."/>
            <person name="Hauser L."/>
        </authorList>
    </citation>
    <scope>NUCLEOTIDE SEQUENCE [LARGE SCALE GENOMIC DNA]</scope>
    <source>
        <strain evidence="1 2">Nor1</strain>
    </source>
</reference>
<dbReference type="Pfam" id="PF11148">
    <property type="entry name" value="DUF2922"/>
    <property type="match status" value="1"/>
</dbReference>
<evidence type="ECO:0008006" key="3">
    <source>
        <dbReference type="Google" id="ProtNLM"/>
    </source>
</evidence>
<gene>
    <name evidence="1" type="ORF">TcarDRAFT_0076</name>
</gene>
<name>A1HUG5_9FIRM</name>
<organism evidence="1 2">
    <name type="scientific">Thermosinus carboxydivorans Nor1</name>
    <dbReference type="NCBI Taxonomy" id="401526"/>
    <lineage>
        <taxon>Bacteria</taxon>
        <taxon>Bacillati</taxon>
        <taxon>Bacillota</taxon>
        <taxon>Negativicutes</taxon>
        <taxon>Selenomonadales</taxon>
        <taxon>Sporomusaceae</taxon>
        <taxon>Thermosinus</taxon>
    </lineage>
</organism>
<sequence length="72" mass="7859">MEMTKTLELVFRNATGREVVISLADPRDDLAAAEAATVMEQIIAKNIFTTTGGDLMQPVEARIRIRDAVVLA</sequence>
<proteinExistence type="predicted"/>
<comment type="caution">
    <text evidence="1">The sequence shown here is derived from an EMBL/GenBank/DDBJ whole genome shotgun (WGS) entry which is preliminary data.</text>
</comment>
<reference evidence="1 2" key="2">
    <citation type="submission" date="2007-01" db="EMBL/GenBank/DDBJ databases">
        <title>Sequencing of the draft genome and assembly of Thermosinus carboxydivorans Nor1.</title>
        <authorList>
            <consortium name="US DOE Joint Genome Institute (JGI-PGF)"/>
            <person name="Copeland A."/>
            <person name="Lucas S."/>
            <person name="Lapidus A."/>
            <person name="Barry K."/>
            <person name="Glavina del Rio T."/>
            <person name="Dalin E."/>
            <person name="Tice H."/>
            <person name="Bruce D."/>
            <person name="Pitluck S."/>
            <person name="Richardson P."/>
        </authorList>
    </citation>
    <scope>NUCLEOTIDE SEQUENCE [LARGE SCALE GENOMIC DNA]</scope>
    <source>
        <strain evidence="1 2">Nor1</strain>
    </source>
</reference>
<evidence type="ECO:0000313" key="2">
    <source>
        <dbReference type="Proteomes" id="UP000005139"/>
    </source>
</evidence>
<accession>A1HUG5</accession>
<dbReference type="Proteomes" id="UP000005139">
    <property type="component" value="Unassembled WGS sequence"/>
</dbReference>